<dbReference type="KEGG" id="mdv:C5Q96_06530"/>
<gene>
    <name evidence="2" type="ORF">C5Q96_06530</name>
</gene>
<dbReference type="AlphaFoldDB" id="A0A2S0L5E8"/>
<dbReference type="RefSeq" id="WP_106057575.1">
    <property type="nucleotide sequence ID" value="NZ_CP027228.1"/>
</dbReference>
<dbReference type="InterPro" id="IPR016181">
    <property type="entry name" value="Acyl_CoA_acyltransferase"/>
</dbReference>
<organism evidence="2 3">
    <name type="scientific">Mogibacterium diversum</name>
    <dbReference type="NCBI Taxonomy" id="114527"/>
    <lineage>
        <taxon>Bacteria</taxon>
        <taxon>Bacillati</taxon>
        <taxon>Bacillota</taxon>
        <taxon>Clostridia</taxon>
        <taxon>Peptostreptococcales</taxon>
        <taxon>Anaerovoracaceae</taxon>
        <taxon>Mogibacterium</taxon>
    </lineage>
</organism>
<evidence type="ECO:0000313" key="2">
    <source>
        <dbReference type="EMBL" id="AVM48520.1"/>
    </source>
</evidence>
<dbReference type="OrthoDB" id="1986015at2"/>
<dbReference type="Gene3D" id="3.40.630.30">
    <property type="match status" value="1"/>
</dbReference>
<evidence type="ECO:0000313" key="3">
    <source>
        <dbReference type="Proteomes" id="UP000237883"/>
    </source>
</evidence>
<dbReference type="InterPro" id="IPR000182">
    <property type="entry name" value="GNAT_dom"/>
</dbReference>
<feature type="domain" description="N-acetyltransferase" evidence="1">
    <location>
        <begin position="5"/>
        <end position="171"/>
    </location>
</feature>
<proteinExistence type="predicted"/>
<evidence type="ECO:0000259" key="1">
    <source>
        <dbReference type="PROSITE" id="PS51186"/>
    </source>
</evidence>
<dbReference type="GeneID" id="78391917"/>
<protein>
    <recommendedName>
        <fullName evidence="1">N-acetyltransferase domain-containing protein</fullName>
    </recommendedName>
</protein>
<dbReference type="SUPFAM" id="SSF55729">
    <property type="entry name" value="Acyl-CoA N-acyltransferases (Nat)"/>
    <property type="match status" value="1"/>
</dbReference>
<dbReference type="Proteomes" id="UP000237883">
    <property type="component" value="Chromosome"/>
</dbReference>
<dbReference type="EMBL" id="CP027228">
    <property type="protein sequence ID" value="AVM48520.1"/>
    <property type="molecule type" value="Genomic_DNA"/>
</dbReference>
<dbReference type="GO" id="GO:0016747">
    <property type="term" value="F:acyltransferase activity, transferring groups other than amino-acyl groups"/>
    <property type="evidence" value="ECO:0007669"/>
    <property type="project" value="InterPro"/>
</dbReference>
<accession>A0A2S0L5E8</accession>
<name>A0A2S0L5E8_9FIRM</name>
<sequence length="342" mass="36991">MKNNYIIRPREASDLKDFVSLRRKVFGDDEGFIEFFDACFRDDYLDFLIVEDQDGSEVLQASLTQFDMGKLVVPEGKVSDIAGKSIEMSYAICTDPAARGKGYGSHITVYAREIAESSRKLSMLSPAEPSLINFYEPLEYKKFMYAEQGSVMASEHVDFEFSHLQTKVLTPQEYNNYRETILTNRVHIKLSEGALRFAAGLVAPYTSGSLPTLDAGSADWAGSAPGWEAESGAPDGSGFLLISDGAEPLAIAACEAAGADSLAAAELLTFSEDGGHKELGIAIAKALATRCGAQRCDYMMPSRFGSETSAALGMISASYEELAEIYSAATGECPPYMGFTFG</sequence>
<dbReference type="PROSITE" id="PS51186">
    <property type="entry name" value="GNAT"/>
    <property type="match status" value="1"/>
</dbReference>
<keyword evidence="3" id="KW-1185">Reference proteome</keyword>
<reference evidence="3" key="1">
    <citation type="submission" date="2018-02" db="EMBL/GenBank/DDBJ databases">
        <authorList>
            <person name="Holder M.E."/>
            <person name="Ajami N.J."/>
            <person name="Petrosino J.F."/>
        </authorList>
    </citation>
    <scope>NUCLEOTIDE SEQUENCE [LARGE SCALE GENOMIC DNA]</scope>
    <source>
        <strain evidence="3">CCUG 47132</strain>
    </source>
</reference>